<dbReference type="GO" id="GO:0005524">
    <property type="term" value="F:ATP binding"/>
    <property type="evidence" value="ECO:0007669"/>
    <property type="project" value="TreeGrafter"/>
</dbReference>
<dbReference type="PRINTS" id="PR00340">
    <property type="entry name" value="PIIGLNB"/>
</dbReference>
<dbReference type="InterPro" id="IPR017918">
    <property type="entry name" value="N-reg_PII_CS"/>
</dbReference>
<dbReference type="PROSITE" id="PS51343">
    <property type="entry name" value="PII_GLNB_DOM"/>
    <property type="match status" value="1"/>
</dbReference>
<dbReference type="OrthoDB" id="9802729at2"/>
<accession>A0A1M7Y372</accession>
<protein>
    <submittedName>
        <fullName evidence="2">Nitrogen regulatory protein P-II family</fullName>
    </submittedName>
</protein>
<gene>
    <name evidence="2" type="ORF">SAMN02745220_01513</name>
</gene>
<evidence type="ECO:0000313" key="3">
    <source>
        <dbReference type="Proteomes" id="UP000184603"/>
    </source>
</evidence>
<organism evidence="2 3">
    <name type="scientific">Desulfopila aestuarii DSM 18488</name>
    <dbReference type="NCBI Taxonomy" id="1121416"/>
    <lineage>
        <taxon>Bacteria</taxon>
        <taxon>Pseudomonadati</taxon>
        <taxon>Thermodesulfobacteriota</taxon>
        <taxon>Desulfobulbia</taxon>
        <taxon>Desulfobulbales</taxon>
        <taxon>Desulfocapsaceae</taxon>
        <taxon>Desulfopila</taxon>
    </lineage>
</organism>
<comment type="similarity">
    <text evidence="1">Belongs to the P(II) protein family.</text>
</comment>
<name>A0A1M7Y372_9BACT</name>
<dbReference type="Gene3D" id="3.30.70.120">
    <property type="match status" value="1"/>
</dbReference>
<dbReference type="InterPro" id="IPR002187">
    <property type="entry name" value="N-reg_PII"/>
</dbReference>
<sequence length="124" mass="13473">MKEVIAVVRMNMMNRTKKALSDAGIAAYFAHEAQGRGIGFVNPKLLEGVKKGYEEAAELLGEKGKLYPKRMVTAVVEDDQVDDVVEAIIQINQTGKPGDGKIFVLPIKDAVRVRTGETGIKSIS</sequence>
<dbReference type="SMART" id="SM00938">
    <property type="entry name" value="P-II"/>
    <property type="match status" value="1"/>
</dbReference>
<keyword evidence="3" id="KW-1185">Reference proteome</keyword>
<proteinExistence type="inferred from homology"/>
<evidence type="ECO:0000256" key="1">
    <source>
        <dbReference type="RuleBase" id="RU003936"/>
    </source>
</evidence>
<dbReference type="GO" id="GO:0030234">
    <property type="term" value="F:enzyme regulator activity"/>
    <property type="evidence" value="ECO:0007669"/>
    <property type="project" value="InterPro"/>
</dbReference>
<dbReference type="InterPro" id="IPR015867">
    <property type="entry name" value="N-reg_PII/ATP_PRibTrfase_C"/>
</dbReference>
<dbReference type="PANTHER" id="PTHR30115">
    <property type="entry name" value="NITROGEN REGULATORY PROTEIN P-II"/>
    <property type="match status" value="1"/>
</dbReference>
<dbReference type="Pfam" id="PF00543">
    <property type="entry name" value="P-II"/>
    <property type="match status" value="1"/>
</dbReference>
<dbReference type="RefSeq" id="WP_073612836.1">
    <property type="nucleotide sequence ID" value="NZ_FRFE01000005.1"/>
</dbReference>
<dbReference type="PANTHER" id="PTHR30115:SF11">
    <property type="entry name" value="NITROGEN REGULATORY PROTEIN P-II HOMOLOG"/>
    <property type="match status" value="1"/>
</dbReference>
<reference evidence="2 3" key="1">
    <citation type="submission" date="2016-12" db="EMBL/GenBank/DDBJ databases">
        <authorList>
            <person name="Song W.-J."/>
            <person name="Kurnit D.M."/>
        </authorList>
    </citation>
    <scope>NUCLEOTIDE SEQUENCE [LARGE SCALE GENOMIC DNA]</scope>
    <source>
        <strain evidence="2 3">DSM 18488</strain>
    </source>
</reference>
<dbReference type="SUPFAM" id="SSF54913">
    <property type="entry name" value="GlnB-like"/>
    <property type="match status" value="1"/>
</dbReference>
<dbReference type="AlphaFoldDB" id="A0A1M7Y372"/>
<dbReference type="GO" id="GO:0005829">
    <property type="term" value="C:cytosol"/>
    <property type="evidence" value="ECO:0007669"/>
    <property type="project" value="TreeGrafter"/>
</dbReference>
<dbReference type="EMBL" id="FRFE01000005">
    <property type="protein sequence ID" value="SHO46463.1"/>
    <property type="molecule type" value="Genomic_DNA"/>
</dbReference>
<evidence type="ECO:0000313" key="2">
    <source>
        <dbReference type="EMBL" id="SHO46463.1"/>
    </source>
</evidence>
<dbReference type="PROSITE" id="PS00638">
    <property type="entry name" value="PII_GLNB_CTER"/>
    <property type="match status" value="1"/>
</dbReference>
<dbReference type="InterPro" id="IPR011322">
    <property type="entry name" value="N-reg_PII-like_a/b"/>
</dbReference>
<dbReference type="GO" id="GO:0006808">
    <property type="term" value="P:regulation of nitrogen utilization"/>
    <property type="evidence" value="ECO:0007669"/>
    <property type="project" value="InterPro"/>
</dbReference>
<dbReference type="STRING" id="1121416.SAMN02745220_01513"/>
<dbReference type="Proteomes" id="UP000184603">
    <property type="component" value="Unassembled WGS sequence"/>
</dbReference>